<evidence type="ECO:0000256" key="1">
    <source>
        <dbReference type="SAM" id="MobiDB-lite"/>
    </source>
</evidence>
<dbReference type="EC" id="1.2.1.13" evidence="2"/>
<feature type="compositionally biased region" description="Basic and acidic residues" evidence="1">
    <location>
        <begin position="258"/>
        <end position="268"/>
    </location>
</feature>
<dbReference type="GO" id="GO:0047100">
    <property type="term" value="F:glyceraldehyde-3-phosphate dehydrogenase (NADP+) (phosphorylating) activity"/>
    <property type="evidence" value="ECO:0007669"/>
    <property type="project" value="UniProtKB-EC"/>
</dbReference>
<feature type="compositionally biased region" description="Basic and acidic residues" evidence="1">
    <location>
        <begin position="129"/>
        <end position="160"/>
    </location>
</feature>
<organism evidence="2">
    <name type="scientific">uncultured Rubellimicrobium sp</name>
    <dbReference type="NCBI Taxonomy" id="543078"/>
    <lineage>
        <taxon>Bacteria</taxon>
        <taxon>Pseudomonadati</taxon>
        <taxon>Pseudomonadota</taxon>
        <taxon>Alphaproteobacteria</taxon>
        <taxon>Rhodobacterales</taxon>
        <taxon>Roseobacteraceae</taxon>
        <taxon>Rubellimicrobium</taxon>
        <taxon>environmental samples</taxon>
    </lineage>
</organism>
<dbReference type="GO" id="GO:0004365">
    <property type="term" value="F:glyceraldehyde-3-phosphate dehydrogenase (NAD+) (phosphorylating) activity"/>
    <property type="evidence" value="ECO:0007669"/>
    <property type="project" value="UniProtKB-EC"/>
</dbReference>
<keyword evidence="2" id="KW-0560">Oxidoreductase</keyword>
<feature type="region of interest" description="Disordered" evidence="1">
    <location>
        <begin position="1"/>
        <end position="277"/>
    </location>
</feature>
<reference evidence="2" key="1">
    <citation type="submission" date="2020-02" db="EMBL/GenBank/DDBJ databases">
        <authorList>
            <person name="Meier V. D."/>
        </authorList>
    </citation>
    <scope>NUCLEOTIDE SEQUENCE</scope>
    <source>
        <strain evidence="2">AVDCRST_MAG15</strain>
    </source>
</reference>
<gene>
    <name evidence="2" type="ORF">AVDCRST_MAG15-632</name>
</gene>
<feature type="compositionally biased region" description="Basic residues" evidence="1">
    <location>
        <begin position="88"/>
        <end position="103"/>
    </location>
</feature>
<feature type="compositionally biased region" description="Basic and acidic residues" evidence="1">
    <location>
        <begin position="233"/>
        <end position="243"/>
    </location>
</feature>
<protein>
    <submittedName>
        <fullName evidence="2">NADPH-dependent glyceraldehyde-3-phosphate dehydrogenase / NAD-dependent glyceraldehyde-3-phosphate dehydrogenase</fullName>
        <ecNumber evidence="2">1.2.1.12</ecNumber>
        <ecNumber evidence="2">1.2.1.13</ecNumber>
    </submittedName>
</protein>
<sequence length="339" mass="37547">GGQGGDQRLRPHRAQRAARHHRVGPHRYRGGGDQRSRPRGDQRASAALRFGPWPLSRDGDHHRRHDRRGPRPDEGDGGARPRQAALGPRRHRDGVHGHLHRRAQGGAAPSERLQTGPRLCPRVGRMAHGPRDEDHRLRREPRPADRRRSCRVERVLHDELPGSGGLYPQRGGGDRPWLHDHDPQLHGRPADARHDAQGPLPRPRGGPVDDPDLHRRGQGGGQGAARPQRQARRRVDPGADAERVGGGLQVRRQAGHQRAGDQRRDPCGGERPVAGHPRLYRREAGVVRLQPRPAFVGVPHGPDQGHGRQLRANPVLVRQRVGLLQPHVGYGRGDGQAHL</sequence>
<feature type="compositionally biased region" description="Basic and acidic residues" evidence="1">
    <location>
        <begin position="30"/>
        <end position="42"/>
    </location>
</feature>
<feature type="compositionally biased region" description="Basic and acidic residues" evidence="1">
    <location>
        <begin position="69"/>
        <end position="79"/>
    </location>
</feature>
<dbReference type="EMBL" id="CADCUU010000077">
    <property type="protein sequence ID" value="CAA9392558.1"/>
    <property type="molecule type" value="Genomic_DNA"/>
</dbReference>
<feature type="compositionally biased region" description="Basic and acidic residues" evidence="1">
    <location>
        <begin position="172"/>
        <end position="196"/>
    </location>
</feature>
<feature type="compositionally biased region" description="Basic residues" evidence="1">
    <location>
        <begin position="10"/>
        <end position="29"/>
    </location>
</feature>
<feature type="non-terminal residue" evidence="2">
    <location>
        <position position="1"/>
    </location>
</feature>
<evidence type="ECO:0000313" key="2">
    <source>
        <dbReference type="EMBL" id="CAA9392558.1"/>
    </source>
</evidence>
<name>A0A6J4NN58_9RHOB</name>
<dbReference type="AlphaFoldDB" id="A0A6J4NN58"/>
<proteinExistence type="predicted"/>
<accession>A0A6J4NN58</accession>
<dbReference type="EC" id="1.2.1.12" evidence="2"/>
<feature type="non-terminal residue" evidence="2">
    <location>
        <position position="339"/>
    </location>
</feature>